<dbReference type="EMBL" id="CP001805">
    <property type="protein sequence ID" value="ACY50540.1"/>
    <property type="molecule type" value="Genomic_DNA"/>
</dbReference>
<keyword evidence="2" id="KW-1185">Reference proteome</keyword>
<reference evidence="1" key="1">
    <citation type="submission" date="2009-10" db="EMBL/GenBank/DDBJ databases">
        <authorList>
            <consortium name="Los Alamos National Laboratory (LANL)"/>
            <consortium name="National Microbial Pathogen Data Resource (NMPDR)"/>
            <person name="Munk A.C."/>
            <person name="Tapia R."/>
            <person name="Green L."/>
            <person name="Rogers Y."/>
            <person name="Detter J.C."/>
            <person name="Bruce D."/>
            <person name="Brettin T.S."/>
            <person name="Colwell R."/>
            <person name="Huq A."/>
            <person name="Grim C.J."/>
            <person name="Hasan N.A."/>
            <person name="Vonstein V."/>
            <person name="Bartels D."/>
        </authorList>
    </citation>
    <scope>NUCLEOTIDE SEQUENCE</scope>
    <source>
        <strain evidence="1">EX25</strain>
    </source>
</reference>
<proteinExistence type="predicted"/>
<accession>A0ACA6QJS3</accession>
<evidence type="ECO:0000313" key="1">
    <source>
        <dbReference type="EMBL" id="ACY50540.1"/>
    </source>
</evidence>
<name>A0ACA6QJS3_VIBAE</name>
<organism evidence="1 2">
    <name type="scientific">Vibrio antiquarius (strain Ex25)</name>
    <dbReference type="NCBI Taxonomy" id="150340"/>
    <lineage>
        <taxon>Bacteria</taxon>
        <taxon>Pseudomonadati</taxon>
        <taxon>Pseudomonadota</taxon>
        <taxon>Gammaproteobacteria</taxon>
        <taxon>Vibrionales</taxon>
        <taxon>Vibrionaceae</taxon>
        <taxon>Vibrio</taxon>
        <taxon>Vibrio diabolicus subgroup</taxon>
    </lineage>
</organism>
<protein>
    <submittedName>
        <fullName evidence="1">MSHA pilin protein MshC</fullName>
    </submittedName>
</protein>
<evidence type="ECO:0000313" key="2">
    <source>
        <dbReference type="Proteomes" id="UP000002571"/>
    </source>
</evidence>
<gene>
    <name evidence="1" type="ordered locus">VEA_002378</name>
</gene>
<dbReference type="Proteomes" id="UP000002571">
    <property type="component" value="Chromosome 1"/>
</dbReference>
<sequence length="153" mass="16312">MKSRSTISGFTLIELIMVIVILSILSLYASSRFMRTGISAAAIQDQVISVVRQVQVNRMQSNVSSAVGNNDFILSIATNCIGSKASCSSQSSSRSDWVEDSSVTFSPVQEVKFDLLGNPTPSSVTISISENNSSQTCTVTINEQGYVSKGGCL</sequence>